<reference evidence="10 11" key="2">
    <citation type="submission" date="2018-11" db="EMBL/GenBank/DDBJ databases">
        <authorList>
            <consortium name="Pathogen Informatics"/>
        </authorList>
    </citation>
    <scope>NUCLEOTIDE SEQUENCE [LARGE SCALE GENOMIC DNA]</scope>
    <source>
        <strain evidence="10 11">Costa Rica</strain>
    </source>
</reference>
<dbReference type="PANTHER" id="PTHR24406">
    <property type="entry name" value="TRANSCRIPTIONAL REPRESSOR CTCFL-RELATED"/>
    <property type="match status" value="1"/>
</dbReference>
<keyword evidence="6" id="KW-0539">Nucleus</keyword>
<evidence type="ECO:0000256" key="6">
    <source>
        <dbReference type="ARBA" id="ARBA00023242"/>
    </source>
</evidence>
<dbReference type="EMBL" id="UYYA01000050">
    <property type="protein sequence ID" value="VDM52087.1"/>
    <property type="molecule type" value="Genomic_DNA"/>
</dbReference>
<evidence type="ECO:0000313" key="12">
    <source>
        <dbReference type="WBParaSite" id="ACOC_0000050101-mRNA-1"/>
    </source>
</evidence>
<dbReference type="STRING" id="334426.A0A0R3PAE4"/>
<feature type="domain" description="C2H2-type" evidence="9">
    <location>
        <begin position="352"/>
        <end position="380"/>
    </location>
</feature>
<dbReference type="WBParaSite" id="ACOC_0000050101-mRNA-1">
    <property type="protein sequence ID" value="ACOC_0000050101-mRNA-1"/>
    <property type="gene ID" value="ACOC_0000050101"/>
</dbReference>
<evidence type="ECO:0000256" key="7">
    <source>
        <dbReference type="PROSITE-ProRule" id="PRU00042"/>
    </source>
</evidence>
<evidence type="ECO:0000313" key="11">
    <source>
        <dbReference type="Proteomes" id="UP000267027"/>
    </source>
</evidence>
<dbReference type="GO" id="GO:0008270">
    <property type="term" value="F:zinc ion binding"/>
    <property type="evidence" value="ECO:0007669"/>
    <property type="project" value="UniProtKB-KW"/>
</dbReference>
<evidence type="ECO:0000259" key="9">
    <source>
        <dbReference type="PROSITE" id="PS50157"/>
    </source>
</evidence>
<feature type="compositionally biased region" description="Polar residues" evidence="8">
    <location>
        <begin position="545"/>
        <end position="554"/>
    </location>
</feature>
<feature type="region of interest" description="Disordered" evidence="8">
    <location>
        <begin position="545"/>
        <end position="582"/>
    </location>
</feature>
<organism evidence="12">
    <name type="scientific">Angiostrongylus costaricensis</name>
    <name type="common">Nematode worm</name>
    <dbReference type="NCBI Taxonomy" id="334426"/>
    <lineage>
        <taxon>Eukaryota</taxon>
        <taxon>Metazoa</taxon>
        <taxon>Ecdysozoa</taxon>
        <taxon>Nematoda</taxon>
        <taxon>Chromadorea</taxon>
        <taxon>Rhabditida</taxon>
        <taxon>Rhabditina</taxon>
        <taxon>Rhabditomorpha</taxon>
        <taxon>Strongyloidea</taxon>
        <taxon>Metastrongylidae</taxon>
        <taxon>Angiostrongylus</taxon>
    </lineage>
</organism>
<evidence type="ECO:0000256" key="4">
    <source>
        <dbReference type="ARBA" id="ARBA00022771"/>
    </source>
</evidence>
<evidence type="ECO:0000256" key="3">
    <source>
        <dbReference type="ARBA" id="ARBA00022737"/>
    </source>
</evidence>
<keyword evidence="3" id="KW-0677">Repeat</keyword>
<keyword evidence="4 7" id="KW-0863">Zinc-finger</keyword>
<dbReference type="SMART" id="SM00355">
    <property type="entry name" value="ZnF_C2H2"/>
    <property type="match status" value="5"/>
</dbReference>
<dbReference type="GO" id="GO:0005634">
    <property type="term" value="C:nucleus"/>
    <property type="evidence" value="ECO:0007669"/>
    <property type="project" value="UniProtKB-SubCell"/>
</dbReference>
<keyword evidence="11" id="KW-1185">Reference proteome</keyword>
<dbReference type="OMA" id="CFRQFAN"/>
<dbReference type="SUPFAM" id="SSF57667">
    <property type="entry name" value="beta-beta-alpha zinc fingers"/>
    <property type="match status" value="1"/>
</dbReference>
<evidence type="ECO:0000256" key="2">
    <source>
        <dbReference type="ARBA" id="ARBA00022723"/>
    </source>
</evidence>
<dbReference type="InterPro" id="IPR013087">
    <property type="entry name" value="Znf_C2H2_type"/>
</dbReference>
<dbReference type="PROSITE" id="PS00028">
    <property type="entry name" value="ZINC_FINGER_C2H2_1"/>
    <property type="match status" value="1"/>
</dbReference>
<feature type="region of interest" description="Disordered" evidence="8">
    <location>
        <begin position="278"/>
        <end position="305"/>
    </location>
</feature>
<feature type="domain" description="C2H2-type" evidence="9">
    <location>
        <begin position="195"/>
        <end position="227"/>
    </location>
</feature>
<dbReference type="OrthoDB" id="8922241at2759"/>
<sequence length="853" mass="96005">MDLLENTEGDTVHSDAECGSEEFELIFTDNNGGFASRRECKQSFVNAARLERHLAVHQVFGAYLCPLCGKTYKYEYNLFFHWRKTCQYLNELIEVEQRKEMDVNSLRLLVEEVVLKRNETEPVDIGISEKALFHGKPTSMLEMPIDPQSSPLARACTICGILVHRNHHPQHEALHSATTETGLRLLDKQSPSGGYFCDLCGVAFRSKENLYSHWRSSCVEIMANIEPGSELFLSDLELKAMVLDLLWRLRRVARQTPLRAIRTRREYVEEMEPLINLGTDGGGGSSYSSNRRAPENGKVPVPSSGDPEGKALVFMDDYINPADTVVDVDGELVNIVSVDRGKWNIPEDGKPLECPDCFRQFANAGRLERHISGFHSHYGPFKYEYNLLFHYRHSCAYTKLLVGADVRKVLDAASLRKLVSHIKQSDPQLRPGCSRLINIKRRPSLRAVPRNIRCFNANAAKGKLKHRLNEGTKCPVCGKVSKLSSRVLSCFVNLRGVMFYGQKSLDKHIGTVHLLNYDFLDKAITRESSSPKLACSASEAENEYSRSVFSSQPSKLPAEQDSAEEEAPPVLEAEGPSESVPSTRCVDVNGEDIHDFDAEQLSELDLMLHTGQLSLGDLVITSVCGEDVEYRIAAGTRHGSQIILEKSKPSCTLEDEDIMLNKPVVHNVSDDIPSSVSSSQKEVLDTNSLNQETRQLQDESRNNDGVLEYVEAGDSPQYLNQEDAEVQYESDQLMHYEIHDSEGHNRRRVVRFSDDGHHLLEYLDDENFQCDGFVEYVDDENGHQIIEFIENGTDMVQYLIAENVNDSEVIALLKSQTPTNAEDPERGKQHLDSILVKLRIILIMSEDEGMSMC</sequence>
<reference evidence="12" key="1">
    <citation type="submission" date="2017-02" db="UniProtKB">
        <authorList>
            <consortium name="WormBaseParasite"/>
        </authorList>
    </citation>
    <scope>IDENTIFICATION</scope>
</reference>
<feature type="region of interest" description="Disordered" evidence="8">
    <location>
        <begin position="672"/>
        <end position="701"/>
    </location>
</feature>
<dbReference type="Pfam" id="PF00096">
    <property type="entry name" value="zf-C2H2"/>
    <property type="match status" value="1"/>
</dbReference>
<evidence type="ECO:0000256" key="1">
    <source>
        <dbReference type="ARBA" id="ARBA00004123"/>
    </source>
</evidence>
<dbReference type="Gene3D" id="3.30.160.60">
    <property type="entry name" value="Classic Zinc Finger"/>
    <property type="match status" value="1"/>
</dbReference>
<name>A0A0R3PAE4_ANGCS</name>
<feature type="compositionally biased region" description="Polar residues" evidence="8">
    <location>
        <begin position="685"/>
        <end position="694"/>
    </location>
</feature>
<evidence type="ECO:0000256" key="5">
    <source>
        <dbReference type="ARBA" id="ARBA00022833"/>
    </source>
</evidence>
<dbReference type="InterPro" id="IPR036236">
    <property type="entry name" value="Znf_C2H2_sf"/>
</dbReference>
<evidence type="ECO:0000256" key="8">
    <source>
        <dbReference type="SAM" id="MobiDB-lite"/>
    </source>
</evidence>
<keyword evidence="2" id="KW-0479">Metal-binding</keyword>
<proteinExistence type="predicted"/>
<keyword evidence="5" id="KW-0862">Zinc</keyword>
<gene>
    <name evidence="10" type="ORF">ACOC_LOCUS502</name>
</gene>
<dbReference type="PROSITE" id="PS50157">
    <property type="entry name" value="ZINC_FINGER_C2H2_2"/>
    <property type="match status" value="2"/>
</dbReference>
<dbReference type="AlphaFoldDB" id="A0A0R3PAE4"/>
<dbReference type="InterPro" id="IPR050888">
    <property type="entry name" value="ZnF_C2H2-type_TF"/>
</dbReference>
<comment type="subcellular location">
    <subcellularLocation>
        <location evidence="1">Nucleus</location>
    </subcellularLocation>
</comment>
<protein>
    <submittedName>
        <fullName evidence="12">C2H2-type domain-containing protein</fullName>
    </submittedName>
</protein>
<dbReference type="Proteomes" id="UP000267027">
    <property type="component" value="Unassembled WGS sequence"/>
</dbReference>
<accession>A0A0R3PAE4</accession>
<evidence type="ECO:0000313" key="10">
    <source>
        <dbReference type="EMBL" id="VDM52087.1"/>
    </source>
</evidence>